<proteinExistence type="inferred from homology"/>
<dbReference type="SUPFAM" id="SSF54211">
    <property type="entry name" value="Ribosomal protein S5 domain 2-like"/>
    <property type="match status" value="1"/>
</dbReference>
<dbReference type="UniPathway" id="UPA00056">
    <property type="reaction ID" value="UER00094"/>
</dbReference>
<evidence type="ECO:0000256" key="5">
    <source>
        <dbReference type="ARBA" id="ARBA00022741"/>
    </source>
</evidence>
<feature type="active site" evidence="10">
    <location>
        <position position="17"/>
    </location>
</feature>
<dbReference type="PIRSF" id="PIRSF010376">
    <property type="entry name" value="IspE"/>
    <property type="match status" value="1"/>
</dbReference>
<dbReference type="InterPro" id="IPR036554">
    <property type="entry name" value="GHMP_kinase_C_sf"/>
</dbReference>
<keyword evidence="8 10" id="KW-0414">Isoprene biosynthesis</keyword>
<dbReference type="GO" id="GO:0005524">
    <property type="term" value="F:ATP binding"/>
    <property type="evidence" value="ECO:0007669"/>
    <property type="project" value="UniProtKB-UniRule"/>
</dbReference>
<keyword evidence="4 10" id="KW-0808">Transferase</keyword>
<dbReference type="Gene3D" id="3.30.70.890">
    <property type="entry name" value="GHMP kinase, C-terminal domain"/>
    <property type="match status" value="1"/>
</dbReference>
<dbReference type="Gene3D" id="3.30.230.10">
    <property type="match status" value="1"/>
</dbReference>
<dbReference type="Pfam" id="PF00288">
    <property type="entry name" value="GHMP_kinases_N"/>
    <property type="match status" value="1"/>
</dbReference>
<evidence type="ECO:0000256" key="1">
    <source>
        <dbReference type="ARBA" id="ARBA00009684"/>
    </source>
</evidence>
<dbReference type="InterPro" id="IPR006204">
    <property type="entry name" value="GHMP_kinase_N_dom"/>
</dbReference>
<dbReference type="KEGG" id="fad:CDH04_00460"/>
<dbReference type="InterPro" id="IPR004424">
    <property type="entry name" value="IspE"/>
</dbReference>
<dbReference type="InterPro" id="IPR020568">
    <property type="entry name" value="Ribosomal_Su5_D2-typ_SF"/>
</dbReference>
<name>A0A2Z4XWH8_9GAMM</name>
<dbReference type="Proteomes" id="UP000251120">
    <property type="component" value="Chromosome"/>
</dbReference>
<evidence type="ECO:0000256" key="2">
    <source>
        <dbReference type="ARBA" id="ARBA00012052"/>
    </source>
</evidence>
<dbReference type="AlphaFoldDB" id="A0A2Z4XWH8"/>
<evidence type="ECO:0000256" key="4">
    <source>
        <dbReference type="ARBA" id="ARBA00022679"/>
    </source>
</evidence>
<dbReference type="GO" id="GO:0016114">
    <property type="term" value="P:terpenoid biosynthetic process"/>
    <property type="evidence" value="ECO:0007669"/>
    <property type="project" value="UniProtKB-UniRule"/>
</dbReference>
<dbReference type="Proteomes" id="UP000681131">
    <property type="component" value="Chromosome"/>
</dbReference>
<keyword evidence="7 10" id="KW-0067">ATP-binding</keyword>
<dbReference type="EMBL" id="CP043424">
    <property type="protein sequence ID" value="QIW11204.1"/>
    <property type="molecule type" value="Genomic_DNA"/>
</dbReference>
<dbReference type="NCBIfam" id="TIGR00154">
    <property type="entry name" value="ispE"/>
    <property type="match status" value="1"/>
</dbReference>
<organism evidence="13 15">
    <name type="scientific">Francisella adeliensis</name>
    <dbReference type="NCBI Taxonomy" id="2007306"/>
    <lineage>
        <taxon>Bacteria</taxon>
        <taxon>Pseudomonadati</taxon>
        <taxon>Pseudomonadota</taxon>
        <taxon>Gammaproteobacteria</taxon>
        <taxon>Thiotrichales</taxon>
        <taxon>Francisellaceae</taxon>
        <taxon>Francisella</taxon>
    </lineage>
</organism>
<dbReference type="Pfam" id="PF08544">
    <property type="entry name" value="GHMP_kinases_C"/>
    <property type="match status" value="1"/>
</dbReference>
<dbReference type="OrthoDB" id="9809438at2"/>
<comment type="similarity">
    <text evidence="1 10">Belongs to the GHMP kinase family. IspE subfamily.</text>
</comment>
<evidence type="ECO:0000256" key="7">
    <source>
        <dbReference type="ARBA" id="ARBA00022840"/>
    </source>
</evidence>
<evidence type="ECO:0000256" key="9">
    <source>
        <dbReference type="ARBA" id="ARBA00032554"/>
    </source>
</evidence>
<comment type="function">
    <text evidence="10">Catalyzes the phosphorylation of the position 2 hydroxy group of 4-diphosphocytidyl-2C-methyl-D-erythritol.</text>
</comment>
<protein>
    <recommendedName>
        <fullName evidence="3 10">4-diphosphocytidyl-2-C-methyl-D-erythritol kinase</fullName>
        <shortName evidence="10">CMK</shortName>
        <ecNumber evidence="2 10">2.7.1.148</ecNumber>
    </recommendedName>
    <alternativeName>
        <fullName evidence="9 10">4-(cytidine-5'-diphospho)-2-C-methyl-D-erythritol kinase</fullName>
    </alternativeName>
</protein>
<dbReference type="EC" id="2.7.1.148" evidence="2 10"/>
<dbReference type="HAMAP" id="MF_00061">
    <property type="entry name" value="IspE"/>
    <property type="match status" value="1"/>
</dbReference>
<sequence>MNRKNMQEQAIYNSYAKINLFLHILNKRNDGYHNLQTWFTFVDLKDQLTFDFTSSDKISITSNVAISSKEDNLVYKAIRLFQAEYNLASVGVDVFVEKNIPMGAGLGGGSSNAATTLIAMRDYYRPNLANADMLHLGAKLGADVPIFLYGRSAWAEGIGDILHDKDFKEAYALLLKPDIHISTKEFFTSKELVKHTTLLSREASLDRTTMSNSFEQVFYSLYPEFKEYITSLDKNIIMTGTGSCFYLLSDDKTYLEEVATKIDKSLDKWIVKTLNYVY</sequence>
<comment type="catalytic activity">
    <reaction evidence="10">
        <text>4-CDP-2-C-methyl-D-erythritol + ATP = 4-CDP-2-C-methyl-D-erythritol 2-phosphate + ADP + H(+)</text>
        <dbReference type="Rhea" id="RHEA:18437"/>
        <dbReference type="ChEBI" id="CHEBI:15378"/>
        <dbReference type="ChEBI" id="CHEBI:30616"/>
        <dbReference type="ChEBI" id="CHEBI:57823"/>
        <dbReference type="ChEBI" id="CHEBI:57919"/>
        <dbReference type="ChEBI" id="CHEBI:456216"/>
        <dbReference type="EC" id="2.7.1.148"/>
    </reaction>
</comment>
<evidence type="ECO:0000313" key="13">
    <source>
        <dbReference type="EMBL" id="AXA32978.1"/>
    </source>
</evidence>
<dbReference type="SUPFAM" id="SSF55060">
    <property type="entry name" value="GHMP Kinase, C-terminal domain"/>
    <property type="match status" value="1"/>
</dbReference>
<reference evidence="13 15" key="1">
    <citation type="submission" date="2017-06" db="EMBL/GenBank/DDBJ databases">
        <title>Complete genome of Francisella adeliensis.</title>
        <authorList>
            <person name="Vallesi A."/>
            <person name="Sjodin A."/>
        </authorList>
    </citation>
    <scope>NUCLEOTIDE SEQUENCE [LARGE SCALE GENOMIC DNA]</scope>
    <source>
        <strain evidence="13 15">FDC440</strain>
    </source>
</reference>
<feature type="domain" description="GHMP kinase C-terminal" evidence="12">
    <location>
        <begin position="210"/>
        <end position="265"/>
    </location>
</feature>
<evidence type="ECO:0000313" key="14">
    <source>
        <dbReference type="EMBL" id="QIW11204.1"/>
    </source>
</evidence>
<dbReference type="InterPro" id="IPR014721">
    <property type="entry name" value="Ribsml_uS5_D2-typ_fold_subgr"/>
</dbReference>
<evidence type="ECO:0000256" key="10">
    <source>
        <dbReference type="HAMAP-Rule" id="MF_00061"/>
    </source>
</evidence>
<accession>A0A2Z4XWH8</accession>
<evidence type="ECO:0000256" key="3">
    <source>
        <dbReference type="ARBA" id="ARBA00017473"/>
    </source>
</evidence>
<comment type="pathway">
    <text evidence="10">Isoprenoid biosynthesis; isopentenyl diphosphate biosynthesis via DXP pathway; isopentenyl diphosphate from 1-deoxy-D-xylulose 5-phosphate: step 3/6.</text>
</comment>
<dbReference type="PANTHER" id="PTHR43527">
    <property type="entry name" value="4-DIPHOSPHOCYTIDYL-2-C-METHYL-D-ERYTHRITOL KINASE, CHLOROPLASTIC"/>
    <property type="match status" value="1"/>
</dbReference>
<keyword evidence="5 10" id="KW-0547">Nucleotide-binding</keyword>
<evidence type="ECO:0000256" key="8">
    <source>
        <dbReference type="ARBA" id="ARBA00023229"/>
    </source>
</evidence>
<evidence type="ECO:0000259" key="11">
    <source>
        <dbReference type="Pfam" id="PF00288"/>
    </source>
</evidence>
<keyword evidence="6 10" id="KW-0418">Kinase</keyword>
<keyword evidence="16" id="KW-1185">Reference proteome</keyword>
<dbReference type="PANTHER" id="PTHR43527:SF2">
    <property type="entry name" value="4-DIPHOSPHOCYTIDYL-2-C-METHYL-D-ERYTHRITOL KINASE, CHLOROPLASTIC"/>
    <property type="match status" value="1"/>
</dbReference>
<dbReference type="InterPro" id="IPR013750">
    <property type="entry name" value="GHMP_kinase_C_dom"/>
</dbReference>
<gene>
    <name evidence="10 14" type="primary">ispE</name>
    <name evidence="13" type="ORF">CDH04_00460</name>
    <name evidence="14" type="ORF">FZC43_00460</name>
</gene>
<evidence type="ECO:0000313" key="16">
    <source>
        <dbReference type="Proteomes" id="UP000681131"/>
    </source>
</evidence>
<reference evidence="14 16" key="2">
    <citation type="submission" date="2019-08" db="EMBL/GenBank/DDBJ databases">
        <title>Complete genome sequences of Francisella adeliensis (FSC1325 and FSC1326).</title>
        <authorList>
            <person name="Ohrman C."/>
            <person name="Uneklint I."/>
            <person name="Vallesi A."/>
            <person name="Karlsson L."/>
            <person name="Sjodin A."/>
        </authorList>
    </citation>
    <scope>NUCLEOTIDE SEQUENCE [LARGE SCALE GENOMIC DNA]</scope>
    <source>
        <strain evidence="14 16">FSC1325</strain>
    </source>
</reference>
<feature type="binding site" evidence="10">
    <location>
        <begin position="101"/>
        <end position="111"/>
    </location>
    <ligand>
        <name>ATP</name>
        <dbReference type="ChEBI" id="CHEBI:30616"/>
    </ligand>
</feature>
<feature type="domain" description="GHMP kinase N-terminal" evidence="11">
    <location>
        <begin position="72"/>
        <end position="151"/>
    </location>
</feature>
<dbReference type="GO" id="GO:0019288">
    <property type="term" value="P:isopentenyl diphosphate biosynthetic process, methylerythritol 4-phosphate pathway"/>
    <property type="evidence" value="ECO:0007669"/>
    <property type="project" value="UniProtKB-UniRule"/>
</dbReference>
<dbReference type="EMBL" id="CP021781">
    <property type="protein sequence ID" value="AXA32978.1"/>
    <property type="molecule type" value="Genomic_DNA"/>
</dbReference>
<evidence type="ECO:0000313" key="15">
    <source>
        <dbReference type="Proteomes" id="UP000251120"/>
    </source>
</evidence>
<evidence type="ECO:0000259" key="12">
    <source>
        <dbReference type="Pfam" id="PF08544"/>
    </source>
</evidence>
<evidence type="ECO:0000256" key="6">
    <source>
        <dbReference type="ARBA" id="ARBA00022777"/>
    </source>
</evidence>
<feature type="active site" evidence="10">
    <location>
        <position position="143"/>
    </location>
</feature>
<dbReference type="GO" id="GO:0050515">
    <property type="term" value="F:4-(cytidine 5'-diphospho)-2-C-methyl-D-erythritol kinase activity"/>
    <property type="evidence" value="ECO:0007669"/>
    <property type="project" value="UniProtKB-UniRule"/>
</dbReference>